<evidence type="ECO:0000256" key="7">
    <source>
        <dbReference type="ARBA" id="ARBA00023136"/>
    </source>
</evidence>
<protein>
    <recommendedName>
        <fullName evidence="13">Odorant receptor</fullName>
    </recommendedName>
</protein>
<evidence type="ECO:0000313" key="11">
    <source>
        <dbReference type="EMBL" id="VEN63860.1"/>
    </source>
</evidence>
<organism evidence="11 12">
    <name type="scientific">Callosobruchus maculatus</name>
    <name type="common">Southern cowpea weevil</name>
    <name type="synonym">Pulse bruchid</name>
    <dbReference type="NCBI Taxonomy" id="64391"/>
    <lineage>
        <taxon>Eukaryota</taxon>
        <taxon>Metazoa</taxon>
        <taxon>Ecdysozoa</taxon>
        <taxon>Arthropoda</taxon>
        <taxon>Hexapoda</taxon>
        <taxon>Insecta</taxon>
        <taxon>Pterygota</taxon>
        <taxon>Neoptera</taxon>
        <taxon>Endopterygota</taxon>
        <taxon>Coleoptera</taxon>
        <taxon>Polyphaga</taxon>
        <taxon>Cucujiformia</taxon>
        <taxon>Chrysomeloidea</taxon>
        <taxon>Chrysomelidae</taxon>
        <taxon>Bruchinae</taxon>
        <taxon>Bruchini</taxon>
        <taxon>Callosobruchus</taxon>
    </lineage>
</organism>
<evidence type="ECO:0000256" key="1">
    <source>
        <dbReference type="ARBA" id="ARBA00004651"/>
    </source>
</evidence>
<evidence type="ECO:0008006" key="13">
    <source>
        <dbReference type="Google" id="ProtNLM"/>
    </source>
</evidence>
<dbReference type="Pfam" id="PF02949">
    <property type="entry name" value="7tm_6"/>
    <property type="match status" value="1"/>
</dbReference>
<feature type="transmembrane region" description="Helical" evidence="10">
    <location>
        <begin position="61"/>
        <end position="84"/>
    </location>
</feature>
<evidence type="ECO:0000256" key="2">
    <source>
        <dbReference type="ARBA" id="ARBA00022475"/>
    </source>
</evidence>
<evidence type="ECO:0000256" key="5">
    <source>
        <dbReference type="ARBA" id="ARBA00022725"/>
    </source>
</evidence>
<gene>
    <name evidence="11" type="ORF">CALMAC_LOCUS20560</name>
</gene>
<evidence type="ECO:0000256" key="8">
    <source>
        <dbReference type="ARBA" id="ARBA00023170"/>
    </source>
</evidence>
<keyword evidence="5" id="KW-0552">Olfaction</keyword>
<feature type="non-terminal residue" evidence="11">
    <location>
        <position position="256"/>
    </location>
</feature>
<accession>A0A653DVS9</accession>
<keyword evidence="8" id="KW-0675">Receptor</keyword>
<feature type="transmembrane region" description="Helical" evidence="10">
    <location>
        <begin position="236"/>
        <end position="255"/>
    </location>
</feature>
<evidence type="ECO:0000256" key="10">
    <source>
        <dbReference type="SAM" id="Phobius"/>
    </source>
</evidence>
<reference evidence="11 12" key="1">
    <citation type="submission" date="2019-01" db="EMBL/GenBank/DDBJ databases">
        <authorList>
            <person name="Sayadi A."/>
        </authorList>
    </citation>
    <scope>NUCLEOTIDE SEQUENCE [LARGE SCALE GENOMIC DNA]</scope>
</reference>
<proteinExistence type="predicted"/>
<dbReference type="GO" id="GO:0007165">
    <property type="term" value="P:signal transduction"/>
    <property type="evidence" value="ECO:0007669"/>
    <property type="project" value="UniProtKB-KW"/>
</dbReference>
<evidence type="ECO:0000256" key="6">
    <source>
        <dbReference type="ARBA" id="ARBA00022989"/>
    </source>
</evidence>
<dbReference type="PANTHER" id="PTHR21137">
    <property type="entry name" value="ODORANT RECEPTOR"/>
    <property type="match status" value="1"/>
</dbReference>
<dbReference type="GO" id="GO:0004984">
    <property type="term" value="F:olfactory receptor activity"/>
    <property type="evidence" value="ECO:0007669"/>
    <property type="project" value="InterPro"/>
</dbReference>
<keyword evidence="2" id="KW-1003">Cell membrane</keyword>
<feature type="transmembrane region" description="Helical" evidence="10">
    <location>
        <begin position="30"/>
        <end position="49"/>
    </location>
</feature>
<dbReference type="GO" id="GO:0005549">
    <property type="term" value="F:odorant binding"/>
    <property type="evidence" value="ECO:0007669"/>
    <property type="project" value="InterPro"/>
</dbReference>
<name>A0A653DVS9_CALMS</name>
<dbReference type="OrthoDB" id="6712406at2759"/>
<keyword evidence="12" id="KW-1185">Reference proteome</keyword>
<keyword evidence="3" id="KW-0716">Sensory transduction</keyword>
<comment type="subcellular location">
    <subcellularLocation>
        <location evidence="1">Cell membrane</location>
        <topology evidence="1">Multi-pass membrane protein</topology>
    </subcellularLocation>
</comment>
<dbReference type="EMBL" id="CAACVG010014887">
    <property type="protein sequence ID" value="VEN63860.1"/>
    <property type="molecule type" value="Genomic_DNA"/>
</dbReference>
<keyword evidence="6 10" id="KW-1133">Transmembrane helix</keyword>
<evidence type="ECO:0000256" key="3">
    <source>
        <dbReference type="ARBA" id="ARBA00022606"/>
    </source>
</evidence>
<keyword evidence="4 10" id="KW-0812">Transmembrane</keyword>
<dbReference type="InterPro" id="IPR004117">
    <property type="entry name" value="7tm6_olfct_rcpt"/>
</dbReference>
<keyword evidence="9" id="KW-0807">Transducer</keyword>
<dbReference type="AlphaFoldDB" id="A0A653DVS9"/>
<sequence>MPYYPDIEFSIKLANVIGDHPLKDFTKMQVFLYSISWLLIPVAPFLTIMKLCNENEITVEALIGVSCNITVYLHGMVRCSVLFFGRRQMKSLIETTKHFWTLENYDIIVRKTRKETIIYTSIIFSFTLSGCVKRHLNLSETGLYFPPWAPKHLVVLVQDIATEWELLGFIASDILFRTLIIQLTMQLKLLNRRLLKLYDFDEHDEQMIQNEFRVCVEHYVMLIRCAEGINKLYSKLFMVAFASLTFSCTVSLYMVM</sequence>
<dbReference type="Proteomes" id="UP000410492">
    <property type="component" value="Unassembled WGS sequence"/>
</dbReference>
<dbReference type="PANTHER" id="PTHR21137:SF35">
    <property type="entry name" value="ODORANT RECEPTOR 19A-RELATED"/>
    <property type="match status" value="1"/>
</dbReference>
<evidence type="ECO:0000256" key="4">
    <source>
        <dbReference type="ARBA" id="ARBA00022692"/>
    </source>
</evidence>
<evidence type="ECO:0000256" key="9">
    <source>
        <dbReference type="ARBA" id="ARBA00023224"/>
    </source>
</evidence>
<evidence type="ECO:0000313" key="12">
    <source>
        <dbReference type="Proteomes" id="UP000410492"/>
    </source>
</evidence>
<dbReference type="GO" id="GO:0005886">
    <property type="term" value="C:plasma membrane"/>
    <property type="evidence" value="ECO:0007669"/>
    <property type="project" value="UniProtKB-SubCell"/>
</dbReference>
<keyword evidence="7 10" id="KW-0472">Membrane</keyword>